<dbReference type="InterPro" id="IPR016195">
    <property type="entry name" value="Pol/histidinol_Pase-like"/>
</dbReference>
<dbReference type="EMBL" id="SJPJ01000001">
    <property type="protein sequence ID" value="TWT79179.1"/>
    <property type="molecule type" value="Genomic_DNA"/>
</dbReference>
<dbReference type="InterPro" id="IPR010496">
    <property type="entry name" value="AL/BT2_dom"/>
</dbReference>
<accession>A0A5C5YVT3</accession>
<dbReference type="AlphaFoldDB" id="A0A5C5YVT3"/>
<keyword evidence="1" id="KW-0732">Signal</keyword>
<name>A0A5C5YVT3_9BACT</name>
<protein>
    <recommendedName>
        <fullName evidence="2">3-keto-alpha-glucoside-1,2-lyase/3-keto-2-hydroxy-glucal hydratase domain-containing protein</fullName>
    </recommendedName>
</protein>
<dbReference type="GO" id="GO:0016787">
    <property type="term" value="F:hydrolase activity"/>
    <property type="evidence" value="ECO:0007669"/>
    <property type="project" value="InterPro"/>
</dbReference>
<gene>
    <name evidence="3" type="ORF">CA13_05770</name>
</gene>
<dbReference type="Gene3D" id="3.20.20.140">
    <property type="entry name" value="Metal-dependent hydrolases"/>
    <property type="match status" value="1"/>
</dbReference>
<comment type="caution">
    <text evidence="3">The sequence shown here is derived from an EMBL/GenBank/DDBJ whole genome shotgun (WGS) entry which is preliminary data.</text>
</comment>
<reference evidence="3 4" key="1">
    <citation type="submission" date="2019-02" db="EMBL/GenBank/DDBJ databases">
        <title>Deep-cultivation of Planctomycetes and their phenomic and genomic characterization uncovers novel biology.</title>
        <authorList>
            <person name="Wiegand S."/>
            <person name="Jogler M."/>
            <person name="Boedeker C."/>
            <person name="Pinto D."/>
            <person name="Vollmers J."/>
            <person name="Rivas-Marin E."/>
            <person name="Kohn T."/>
            <person name="Peeters S.H."/>
            <person name="Heuer A."/>
            <person name="Rast P."/>
            <person name="Oberbeckmann S."/>
            <person name="Bunk B."/>
            <person name="Jeske O."/>
            <person name="Meyerdierks A."/>
            <person name="Storesund J.E."/>
            <person name="Kallscheuer N."/>
            <person name="Luecker S."/>
            <person name="Lage O.M."/>
            <person name="Pohl T."/>
            <person name="Merkel B.J."/>
            <person name="Hornburger P."/>
            <person name="Mueller R.-W."/>
            <person name="Bruemmer F."/>
            <person name="Labrenz M."/>
            <person name="Spormann A.M."/>
            <person name="Op Den Camp H."/>
            <person name="Overmann J."/>
            <person name="Amann R."/>
            <person name="Jetten M.S.M."/>
            <person name="Mascher T."/>
            <person name="Medema M.H."/>
            <person name="Devos D.P."/>
            <person name="Kaster A.-K."/>
            <person name="Ovreas L."/>
            <person name="Rohde M."/>
            <person name="Galperin M.Y."/>
            <person name="Jogler C."/>
        </authorList>
    </citation>
    <scope>NUCLEOTIDE SEQUENCE [LARGE SCALE GENOMIC DNA]</scope>
    <source>
        <strain evidence="3 4">CA13</strain>
    </source>
</reference>
<keyword evidence="4" id="KW-1185">Reference proteome</keyword>
<feature type="domain" description="3-keto-alpha-glucoside-1,2-lyase/3-keto-2-hydroxy-glucal hydratase" evidence="2">
    <location>
        <begin position="25"/>
        <end position="228"/>
    </location>
</feature>
<dbReference type="SUPFAM" id="SSF89550">
    <property type="entry name" value="PHP domain-like"/>
    <property type="match status" value="1"/>
</dbReference>
<dbReference type="Proteomes" id="UP000315010">
    <property type="component" value="Unassembled WGS sequence"/>
</dbReference>
<feature type="domain" description="3-keto-alpha-glucoside-1,2-lyase/3-keto-2-hydroxy-glucal hydratase" evidence="2">
    <location>
        <begin position="238"/>
        <end position="419"/>
    </location>
</feature>
<feature type="signal peptide" evidence="1">
    <location>
        <begin position="1"/>
        <end position="25"/>
    </location>
</feature>
<dbReference type="RefSeq" id="WP_419193852.1">
    <property type="nucleotide sequence ID" value="NZ_SJPJ01000001.1"/>
</dbReference>
<feature type="chain" id="PRO_5023025162" description="3-keto-alpha-glucoside-1,2-lyase/3-keto-2-hydroxy-glucal hydratase domain-containing protein" evidence="1">
    <location>
        <begin position="26"/>
        <end position="689"/>
    </location>
</feature>
<organism evidence="3 4">
    <name type="scientific">Novipirellula herctigrandis</name>
    <dbReference type="NCBI Taxonomy" id="2527986"/>
    <lineage>
        <taxon>Bacteria</taxon>
        <taxon>Pseudomonadati</taxon>
        <taxon>Planctomycetota</taxon>
        <taxon>Planctomycetia</taxon>
        <taxon>Pirellulales</taxon>
        <taxon>Pirellulaceae</taxon>
        <taxon>Novipirellula</taxon>
    </lineage>
</organism>
<dbReference type="Pfam" id="PF06439">
    <property type="entry name" value="3keto-disac_hyd"/>
    <property type="match status" value="2"/>
</dbReference>
<dbReference type="Gene3D" id="2.60.120.560">
    <property type="entry name" value="Exo-inulinase, domain 1"/>
    <property type="match status" value="2"/>
</dbReference>
<evidence type="ECO:0000259" key="2">
    <source>
        <dbReference type="Pfam" id="PF06439"/>
    </source>
</evidence>
<proteinExistence type="predicted"/>
<sequence length="689" mass="77630" precursor="true">MRTRFLSYVVLACLTALTHFSVASAKELFDGQSLAGWQGHLDSDTAKTADVWSVRDGVLVCKGTPLGYLRTTEKYTNFQLKLDWRWAVDDESDAGRKANAKTPNSGVLLRITGDPIGFMPRCAEAQLQSGSAGDIWAFRGFPLTPGQDRIREVKDHAVLGDFSGVAAMAKAEKELGQWNSYDITMNDGKLTVKINGQLVNEATGLEVVSGYIGLQSEGAEIHFRNIEVTPLNEEPSEDWISLFDGKSFDGWKVNENRGTWSVQDGCLVTEGPRSHLFYEGPVAKHDFKNFEYQLQVKTRPGSNSGVYFHTKYQAEGFPGNGYEVQVHNTNRRDGRYRELKLTGSLYGIRNIYHSFAKDNQWFSMRVKVIGNRVQVWVNDYPTVDYLIPEDSRRGLQTGTFALQGHDPTSWVAYRDIKVRVLPDDATVESRASTDGYGIDPRVIDRTSRADIPLIDYHVHLRGGMTVEKAMDRQAVTGFNVGVLRNLGKGWPIENDEQLETFINRVDDRPVFIGLQVNDRDWYTEHSQELIGRLDFILADTMIMPMPNDDSEPVKLFVPEAFQIDDPQAWMDRYVAHNLKVLAEPITILANPTWLPEVVADQYDALWTDERMEKVIRAAVDNHVALEINAGSGYPHDAFIRKAKAMGAKFSFGSNNFDDKPHDMTRCIDAVKKYELKHSDMRVPEVIAGQ</sequence>
<evidence type="ECO:0000256" key="1">
    <source>
        <dbReference type="SAM" id="SignalP"/>
    </source>
</evidence>
<evidence type="ECO:0000313" key="4">
    <source>
        <dbReference type="Proteomes" id="UP000315010"/>
    </source>
</evidence>
<evidence type="ECO:0000313" key="3">
    <source>
        <dbReference type="EMBL" id="TWT79179.1"/>
    </source>
</evidence>